<dbReference type="HOGENOM" id="CLU_044363_0_0_1"/>
<accession>A0A0D1XV38</accession>
<evidence type="ECO:0000256" key="2">
    <source>
        <dbReference type="SAM" id="Phobius"/>
    </source>
</evidence>
<evidence type="ECO:0000313" key="3">
    <source>
        <dbReference type="EMBL" id="KIV92111.1"/>
    </source>
</evidence>
<dbReference type="InterPro" id="IPR012578">
    <property type="entry name" value="Nucl_pore_cmplx"/>
</dbReference>
<dbReference type="PANTHER" id="PTHR28003">
    <property type="entry name" value="NUCLEOPORIN POM34"/>
    <property type="match status" value="1"/>
</dbReference>
<dbReference type="Pfam" id="PF08058">
    <property type="entry name" value="NPCC"/>
    <property type="match status" value="1"/>
</dbReference>
<protein>
    <recommendedName>
        <fullName evidence="5">Nucleoporin POM34</fullName>
    </recommendedName>
</protein>
<keyword evidence="4" id="KW-1185">Reference proteome</keyword>
<feature type="transmembrane region" description="Helical" evidence="2">
    <location>
        <begin position="117"/>
        <end position="137"/>
    </location>
</feature>
<dbReference type="GO" id="GO:0030474">
    <property type="term" value="P:spindle pole body duplication"/>
    <property type="evidence" value="ECO:0007669"/>
    <property type="project" value="TreeGrafter"/>
</dbReference>
<feature type="compositionally biased region" description="Basic and acidic residues" evidence="1">
    <location>
        <begin position="286"/>
        <end position="296"/>
    </location>
</feature>
<dbReference type="OMA" id="QYATTFD"/>
<feature type="compositionally biased region" description="Polar residues" evidence="1">
    <location>
        <begin position="258"/>
        <end position="285"/>
    </location>
</feature>
<dbReference type="GO" id="GO:0070762">
    <property type="term" value="C:nuclear pore transmembrane ring"/>
    <property type="evidence" value="ECO:0007669"/>
    <property type="project" value="TreeGrafter"/>
</dbReference>
<organism evidence="3 4">
    <name type="scientific">Exophiala mesophila</name>
    <name type="common">Black yeast-like fungus</name>
    <dbReference type="NCBI Taxonomy" id="212818"/>
    <lineage>
        <taxon>Eukaryota</taxon>
        <taxon>Fungi</taxon>
        <taxon>Dikarya</taxon>
        <taxon>Ascomycota</taxon>
        <taxon>Pezizomycotina</taxon>
        <taxon>Eurotiomycetes</taxon>
        <taxon>Chaetothyriomycetidae</taxon>
        <taxon>Chaetothyriales</taxon>
        <taxon>Herpotrichiellaceae</taxon>
        <taxon>Exophiala</taxon>
    </lineage>
</organism>
<name>A0A0D1XV38_EXOME</name>
<keyword evidence="2" id="KW-0812">Transmembrane</keyword>
<dbReference type="Proteomes" id="UP000054302">
    <property type="component" value="Unassembled WGS sequence"/>
</dbReference>
<evidence type="ECO:0008006" key="5">
    <source>
        <dbReference type="Google" id="ProtNLM"/>
    </source>
</evidence>
<feature type="compositionally biased region" description="Polar residues" evidence="1">
    <location>
        <begin position="297"/>
        <end position="308"/>
    </location>
</feature>
<dbReference type="GO" id="GO:0005640">
    <property type="term" value="C:nuclear outer membrane"/>
    <property type="evidence" value="ECO:0007669"/>
    <property type="project" value="TreeGrafter"/>
</dbReference>
<dbReference type="OrthoDB" id="429932at2759"/>
<feature type="region of interest" description="Disordered" evidence="1">
    <location>
        <begin position="161"/>
        <end position="310"/>
    </location>
</feature>
<feature type="transmembrane region" description="Helical" evidence="2">
    <location>
        <begin position="88"/>
        <end position="105"/>
    </location>
</feature>
<dbReference type="AlphaFoldDB" id="A0A0D1XV38"/>
<feature type="region of interest" description="Disordered" evidence="1">
    <location>
        <begin position="42"/>
        <end position="67"/>
    </location>
</feature>
<dbReference type="STRING" id="212818.A0A0D1XV38"/>
<keyword evidence="2" id="KW-0472">Membrane</keyword>
<reference evidence="3 4" key="1">
    <citation type="submission" date="2015-01" db="EMBL/GenBank/DDBJ databases">
        <title>The Genome Sequence of Exophiala mesophila CBS40295.</title>
        <authorList>
            <consortium name="The Broad Institute Genomics Platform"/>
            <person name="Cuomo C."/>
            <person name="de Hoog S."/>
            <person name="Gorbushina A."/>
            <person name="Stielow B."/>
            <person name="Teixiera M."/>
            <person name="Abouelleil A."/>
            <person name="Chapman S.B."/>
            <person name="Priest M."/>
            <person name="Young S.K."/>
            <person name="Wortman J."/>
            <person name="Nusbaum C."/>
            <person name="Birren B."/>
        </authorList>
    </citation>
    <scope>NUCLEOTIDE SEQUENCE [LARGE SCALE GENOMIC DNA]</scope>
    <source>
        <strain evidence="3 4">CBS 40295</strain>
    </source>
</reference>
<keyword evidence="2" id="KW-1133">Transmembrane helix</keyword>
<gene>
    <name evidence="3" type="ORF">PV10_06577</name>
</gene>
<dbReference type="PANTHER" id="PTHR28003:SF1">
    <property type="entry name" value="NUCLEOPORIN POM34"/>
    <property type="match status" value="1"/>
</dbReference>
<evidence type="ECO:0000313" key="4">
    <source>
        <dbReference type="Proteomes" id="UP000054302"/>
    </source>
</evidence>
<dbReference type="RefSeq" id="XP_016223685.1">
    <property type="nucleotide sequence ID" value="XM_016371392.1"/>
</dbReference>
<dbReference type="EMBL" id="KN847523">
    <property type="protein sequence ID" value="KIV92111.1"/>
    <property type="molecule type" value="Genomic_DNA"/>
</dbReference>
<sequence>MVNLVSSQQPIMASSATSTSLMPSSAISTPSALVQKTKDIGSTPISKPKPASPTVNTPSPGSFRHPRTSEIIARQSATILTQTRINNACINAAVLLLTFFAGGILKDVLTFFLSPELTWWLLWTIRTVLFSQAILLLRPAIPYISKQDQITDIPLTPTQRALFGLDPSTPSSPLSTVPNSSYITPPKYRRLSGTSNTTPTTSTDRRSTSANYSTSPLSTSRYTIGFSPTPSQSMRRSSGGAFSQSPSASPLFHKAVNQPPQNLSDLDLSASTRSFGTSGGLSRSQSLRDRTRRESVEPNSPTPGTRSPQLVPGVNYKWLYDKGRNLPKNDSYRSFC</sequence>
<feature type="compositionally biased region" description="Low complexity" evidence="1">
    <location>
        <begin position="191"/>
        <end position="202"/>
    </location>
</feature>
<evidence type="ECO:0000256" key="1">
    <source>
        <dbReference type="SAM" id="MobiDB-lite"/>
    </source>
</evidence>
<dbReference type="VEuPathDB" id="FungiDB:PV10_06577"/>
<proteinExistence type="predicted"/>
<feature type="compositionally biased region" description="Low complexity" evidence="1">
    <location>
        <begin position="167"/>
        <end position="181"/>
    </location>
</feature>
<dbReference type="GeneID" id="27324422"/>
<feature type="compositionally biased region" description="Polar residues" evidence="1">
    <location>
        <begin position="210"/>
        <end position="248"/>
    </location>
</feature>
<dbReference type="GO" id="GO:0006606">
    <property type="term" value="P:protein import into nucleus"/>
    <property type="evidence" value="ECO:0007669"/>
    <property type="project" value="TreeGrafter"/>
</dbReference>